<comment type="caution">
    <text evidence="2">The sequence shown here is derived from an EMBL/GenBank/DDBJ whole genome shotgun (WGS) entry which is preliminary data.</text>
</comment>
<sequence>MDEETLLRKRPSEVSIEVLDPEHYHALVKAIRNILSTELAELSIAQLIDGLPLMISVFESRGCLVGKGHPLLEHETLCDGALQQAKQLRDGFDPAVLSFSSKIMQAYQSSEIGSREFKMRLVELTAVSIHNIAVALFAHHPKLHSQEDIDATVSWVLPPRWIEHDGLKPRWEKDIEPHPTLFYHVNYLDYDRYTHGLADVAGYWAEDRIFGGVVLFDRGESAYECNDIYLHSGRVKAPSRIWKLLDSQFEGLVDFLMSADISTQEPPISFPILATRENLHRHDAWDAIALHNIYRDPWERKFPQTKPEEWRDVRSIGDHPELQDAFDAITSYKPEKPVKVKLTYDERGLPVVTKCSRDLEASEDELSQASSSDKRRRIGADNSGETPPQQLSPPRLGSPPPLDSPPPLSSPPRLDSPEAVELPSSPGRSGASKPEQ</sequence>
<dbReference type="RefSeq" id="XP_062749709.1">
    <property type="nucleotide sequence ID" value="XM_062886593.1"/>
</dbReference>
<gene>
    <name evidence="2" type="ORF">QC762_121720</name>
</gene>
<dbReference type="GeneID" id="87906500"/>
<evidence type="ECO:0000256" key="1">
    <source>
        <dbReference type="SAM" id="MobiDB-lite"/>
    </source>
</evidence>
<proteinExistence type="predicted"/>
<name>A0ABR0GYJ3_9PEZI</name>
<organism evidence="2 3">
    <name type="scientific">Podospora pseudocomata</name>
    <dbReference type="NCBI Taxonomy" id="2093779"/>
    <lineage>
        <taxon>Eukaryota</taxon>
        <taxon>Fungi</taxon>
        <taxon>Dikarya</taxon>
        <taxon>Ascomycota</taxon>
        <taxon>Pezizomycotina</taxon>
        <taxon>Sordariomycetes</taxon>
        <taxon>Sordariomycetidae</taxon>
        <taxon>Sordariales</taxon>
        <taxon>Podosporaceae</taxon>
        <taxon>Podospora</taxon>
    </lineage>
</organism>
<keyword evidence="3" id="KW-1185">Reference proteome</keyword>
<feature type="compositionally biased region" description="Pro residues" evidence="1">
    <location>
        <begin position="396"/>
        <end position="410"/>
    </location>
</feature>
<evidence type="ECO:0000313" key="3">
    <source>
        <dbReference type="Proteomes" id="UP001323405"/>
    </source>
</evidence>
<reference evidence="2 3" key="1">
    <citation type="journal article" date="2023" name="bioRxiv">
        <title>High-quality genome assemblies of four members of thePodospora anserinaspecies complex.</title>
        <authorList>
            <person name="Ament-Velasquez S.L."/>
            <person name="Vogan A.A."/>
            <person name="Wallerman O."/>
            <person name="Hartmann F."/>
            <person name="Gautier V."/>
            <person name="Silar P."/>
            <person name="Giraud T."/>
            <person name="Johannesson H."/>
        </authorList>
    </citation>
    <scope>NUCLEOTIDE SEQUENCE [LARGE SCALE GENOMIC DNA]</scope>
    <source>
        <strain evidence="2 3">CBS 415.72m</strain>
    </source>
</reference>
<dbReference type="EMBL" id="JAFFHA010000001">
    <property type="protein sequence ID" value="KAK4660739.1"/>
    <property type="molecule type" value="Genomic_DNA"/>
</dbReference>
<feature type="region of interest" description="Disordered" evidence="1">
    <location>
        <begin position="359"/>
        <end position="436"/>
    </location>
</feature>
<protein>
    <submittedName>
        <fullName evidence="2">Uncharacterized protein</fullName>
    </submittedName>
</protein>
<dbReference type="Proteomes" id="UP001323405">
    <property type="component" value="Unassembled WGS sequence"/>
</dbReference>
<accession>A0ABR0GYJ3</accession>
<evidence type="ECO:0000313" key="2">
    <source>
        <dbReference type="EMBL" id="KAK4660739.1"/>
    </source>
</evidence>